<name>A0A4S8IG08_MUSBA</name>
<proteinExistence type="inferred from homology"/>
<keyword evidence="3 4" id="KW-0067">ATP-binding</keyword>
<comment type="domain">
    <text evidence="4">The Q motif is unique to and characteristic of the DEAD box family of RNA helicases and controls ATP binding and hydrolysis.</text>
</comment>
<sequence length="223" mass="24490">MLAPASRFGLRSSDMRTAADRTQFDSHQYDAKPDELYLRTLICHVSLFTTSGFKNPSAIQQRGTVSFCKGLDVIQQAQAGAGMTVALCSGILQWLVYSLHECQALVLSPTRKGAQKIEKMLRALGCYLVVKVYAATGVTSVCEDQQDFSNGFHVTVGTPGCILDMLLLLPSFIRMFALGHADVMLDQVIDIFKRLPSRIQVGPFSATTNVALSSLLQFITYEK</sequence>
<dbReference type="EMBL" id="PYDT01000010">
    <property type="protein sequence ID" value="THU47163.1"/>
    <property type="molecule type" value="Genomic_DNA"/>
</dbReference>
<keyword evidence="4" id="KW-0694">RNA-binding</keyword>
<dbReference type="PANTHER" id="PTHR24031">
    <property type="entry name" value="RNA HELICASE"/>
    <property type="match status" value="1"/>
</dbReference>
<dbReference type="Pfam" id="PF00270">
    <property type="entry name" value="DEAD"/>
    <property type="match status" value="1"/>
</dbReference>
<dbReference type="PROSITE" id="PS51192">
    <property type="entry name" value="HELICASE_ATP_BIND_1"/>
    <property type="match status" value="1"/>
</dbReference>
<organism evidence="6 7">
    <name type="scientific">Musa balbisiana</name>
    <name type="common">Banana</name>
    <dbReference type="NCBI Taxonomy" id="52838"/>
    <lineage>
        <taxon>Eukaryota</taxon>
        <taxon>Viridiplantae</taxon>
        <taxon>Streptophyta</taxon>
        <taxon>Embryophyta</taxon>
        <taxon>Tracheophyta</taxon>
        <taxon>Spermatophyta</taxon>
        <taxon>Magnoliopsida</taxon>
        <taxon>Liliopsida</taxon>
        <taxon>Zingiberales</taxon>
        <taxon>Musaceae</taxon>
        <taxon>Musa</taxon>
    </lineage>
</organism>
<protein>
    <recommendedName>
        <fullName evidence="4">ATP-dependent RNA helicase</fullName>
        <ecNumber evidence="4">3.6.4.13</ecNumber>
    </recommendedName>
</protein>
<keyword evidence="2 4" id="KW-0378">Hydrolase</keyword>
<feature type="domain" description="Helicase ATP-binding" evidence="5">
    <location>
        <begin position="64"/>
        <end position="223"/>
    </location>
</feature>
<dbReference type="GO" id="GO:0016787">
    <property type="term" value="F:hydrolase activity"/>
    <property type="evidence" value="ECO:0007669"/>
    <property type="project" value="UniProtKB-KW"/>
</dbReference>
<dbReference type="Proteomes" id="UP000317650">
    <property type="component" value="Chromosome 9"/>
</dbReference>
<keyword evidence="4" id="KW-0347">Helicase</keyword>
<evidence type="ECO:0000313" key="6">
    <source>
        <dbReference type="EMBL" id="THU47163.1"/>
    </source>
</evidence>
<evidence type="ECO:0000256" key="4">
    <source>
        <dbReference type="RuleBase" id="RU365068"/>
    </source>
</evidence>
<dbReference type="InterPro" id="IPR011545">
    <property type="entry name" value="DEAD/DEAH_box_helicase_dom"/>
</dbReference>
<evidence type="ECO:0000256" key="3">
    <source>
        <dbReference type="ARBA" id="ARBA00022840"/>
    </source>
</evidence>
<evidence type="ECO:0000256" key="2">
    <source>
        <dbReference type="ARBA" id="ARBA00022801"/>
    </source>
</evidence>
<dbReference type="STRING" id="52838.A0A4S8IG08"/>
<dbReference type="EC" id="3.6.4.13" evidence="4"/>
<dbReference type="Gene3D" id="3.40.50.300">
    <property type="entry name" value="P-loop containing nucleotide triphosphate hydrolases"/>
    <property type="match status" value="1"/>
</dbReference>
<comment type="similarity">
    <text evidence="4">Belongs to the DEAD box helicase family.</text>
</comment>
<accession>A0A4S8IG08</accession>
<keyword evidence="1 4" id="KW-0547">Nucleotide-binding</keyword>
<dbReference type="GO" id="GO:0003724">
    <property type="term" value="F:RNA helicase activity"/>
    <property type="evidence" value="ECO:0007669"/>
    <property type="project" value="UniProtKB-EC"/>
</dbReference>
<dbReference type="GO" id="GO:0005524">
    <property type="term" value="F:ATP binding"/>
    <property type="evidence" value="ECO:0007669"/>
    <property type="project" value="UniProtKB-UniRule"/>
</dbReference>
<keyword evidence="7" id="KW-1185">Reference proteome</keyword>
<dbReference type="GO" id="GO:0003723">
    <property type="term" value="F:RNA binding"/>
    <property type="evidence" value="ECO:0007669"/>
    <property type="project" value="UniProtKB-UniRule"/>
</dbReference>
<gene>
    <name evidence="6" type="ORF">C4D60_Mb09t12640</name>
</gene>
<comment type="caution">
    <text evidence="6">The sequence shown here is derived from an EMBL/GenBank/DDBJ whole genome shotgun (WGS) entry which is preliminary data.</text>
</comment>
<evidence type="ECO:0000259" key="5">
    <source>
        <dbReference type="PROSITE" id="PS51192"/>
    </source>
</evidence>
<evidence type="ECO:0000313" key="7">
    <source>
        <dbReference type="Proteomes" id="UP000317650"/>
    </source>
</evidence>
<reference evidence="6 7" key="1">
    <citation type="journal article" date="2019" name="Nat. Plants">
        <title>Genome sequencing of Musa balbisiana reveals subgenome evolution and function divergence in polyploid bananas.</title>
        <authorList>
            <person name="Yao X."/>
        </authorList>
    </citation>
    <scope>NUCLEOTIDE SEQUENCE [LARGE SCALE GENOMIC DNA]</scope>
    <source>
        <strain evidence="7">cv. DH-PKW</strain>
        <tissue evidence="6">Leaves</tissue>
    </source>
</reference>
<dbReference type="SUPFAM" id="SSF52540">
    <property type="entry name" value="P-loop containing nucleoside triphosphate hydrolases"/>
    <property type="match status" value="1"/>
</dbReference>
<dbReference type="InterPro" id="IPR027417">
    <property type="entry name" value="P-loop_NTPase"/>
</dbReference>
<evidence type="ECO:0000256" key="1">
    <source>
        <dbReference type="ARBA" id="ARBA00022741"/>
    </source>
</evidence>
<dbReference type="AlphaFoldDB" id="A0A4S8IG08"/>
<dbReference type="InterPro" id="IPR014001">
    <property type="entry name" value="Helicase_ATP-bd"/>
</dbReference>
<comment type="catalytic activity">
    <reaction evidence="4">
        <text>ATP + H2O = ADP + phosphate + H(+)</text>
        <dbReference type="Rhea" id="RHEA:13065"/>
        <dbReference type="ChEBI" id="CHEBI:15377"/>
        <dbReference type="ChEBI" id="CHEBI:15378"/>
        <dbReference type="ChEBI" id="CHEBI:30616"/>
        <dbReference type="ChEBI" id="CHEBI:43474"/>
        <dbReference type="ChEBI" id="CHEBI:456216"/>
        <dbReference type="EC" id="3.6.4.13"/>
    </reaction>
</comment>
<comment type="function">
    <text evidence="4">RNA helicase.</text>
</comment>